<sequence length="571" mass="60955">MQQFAVVATHSISQPEPEAGSATAVVQLVDAEGTALIPPVQVYGNQLPAVVAELEATRRPRWVFDSVHAWYPGLLAAGVRIERAHDVRLVRAILRNAPYAVPGEYLTAIGREADPANAAPAHLLPPARVPENQGELFSEPKDSTGALENVLAEFLAQRAAVPDSERGARLGLLLAAESAGALIAAEMTHAGVPWDVEEHHRLLHEALGERVPAGVRPPRMEELAGQLRALLDAPTLNPDSPAELLKAMNRAGIAVANTRAWELTEIKHPVIEPLLAYKKIARLATANGYAWVDRWVHGGRFRPEYIVGGVVTGRWASHGGGALQIPHQVRSAVRADPGKVLVVADAAQLEPRILAALSRDTALAAAATARDLYQGIADAGFGGDRAHAKVAMLGAMYGATSGESGRLMPKLKATYPKAVGLVEWAAAQGEAGAGVSTFLGRGTPEAPEGWLKSRSRASTEAEQRAVEAEGRSRGRFTRNFIVQGTAAEWALCWMGELRRRMNAGKAAGVDTGELVFFLHDEIMLHVPAAQARTVVDLVHESARSASELLFGKIPVDFPVTAVIVDSYDQAK</sequence>
<dbReference type="NCBIfam" id="NF011538">
    <property type="entry name" value="PRK14975.1-1"/>
    <property type="match status" value="1"/>
</dbReference>
<dbReference type="PANTHER" id="PTHR10133:SF27">
    <property type="entry name" value="DNA POLYMERASE NU"/>
    <property type="match status" value="1"/>
</dbReference>
<reference evidence="5 6" key="1">
    <citation type="submission" date="2021-03" db="EMBL/GenBank/DDBJ databases">
        <title>Sequencing the genomes of 1000 actinobacteria strains.</title>
        <authorList>
            <person name="Klenk H.-P."/>
        </authorList>
    </citation>
    <scope>NUCLEOTIDE SEQUENCE [LARGE SCALE GENOMIC DNA]</scope>
    <source>
        <strain evidence="5 6">DSM 15454</strain>
    </source>
</reference>
<dbReference type="RefSeq" id="WP_344032742.1">
    <property type="nucleotide sequence ID" value="NZ_BAAAMI010000011.1"/>
</dbReference>
<name>A0ABS4WCX9_9MICC</name>
<evidence type="ECO:0000313" key="5">
    <source>
        <dbReference type="EMBL" id="MBP2373763.1"/>
    </source>
</evidence>
<dbReference type="Pfam" id="PF00476">
    <property type="entry name" value="DNA_pol_A"/>
    <property type="match status" value="1"/>
</dbReference>
<dbReference type="InterPro" id="IPR002298">
    <property type="entry name" value="DNA_polymerase_A"/>
</dbReference>
<evidence type="ECO:0000256" key="2">
    <source>
        <dbReference type="ARBA" id="ARBA00022705"/>
    </source>
</evidence>
<evidence type="ECO:0000256" key="3">
    <source>
        <dbReference type="ARBA" id="ARBA00049244"/>
    </source>
</evidence>
<dbReference type="Gene3D" id="1.10.150.20">
    <property type="entry name" value="5' to 3' exonuclease, C-terminal subdomain"/>
    <property type="match status" value="1"/>
</dbReference>
<evidence type="ECO:0000313" key="6">
    <source>
        <dbReference type="Proteomes" id="UP000766570"/>
    </source>
</evidence>
<keyword evidence="5" id="KW-0548">Nucleotidyltransferase</keyword>
<dbReference type="InterPro" id="IPR043502">
    <property type="entry name" value="DNA/RNA_pol_sf"/>
</dbReference>
<dbReference type="SUPFAM" id="SSF56672">
    <property type="entry name" value="DNA/RNA polymerases"/>
    <property type="match status" value="1"/>
</dbReference>
<keyword evidence="6" id="KW-1185">Reference proteome</keyword>
<proteinExistence type="predicted"/>
<keyword evidence="2" id="KW-0235">DNA replication</keyword>
<comment type="catalytic activity">
    <reaction evidence="3">
        <text>DNA(n) + a 2'-deoxyribonucleoside 5'-triphosphate = DNA(n+1) + diphosphate</text>
        <dbReference type="Rhea" id="RHEA:22508"/>
        <dbReference type="Rhea" id="RHEA-COMP:17339"/>
        <dbReference type="Rhea" id="RHEA-COMP:17340"/>
        <dbReference type="ChEBI" id="CHEBI:33019"/>
        <dbReference type="ChEBI" id="CHEBI:61560"/>
        <dbReference type="ChEBI" id="CHEBI:173112"/>
        <dbReference type="EC" id="2.7.7.7"/>
    </reaction>
</comment>
<dbReference type="Proteomes" id="UP000766570">
    <property type="component" value="Unassembled WGS sequence"/>
</dbReference>
<evidence type="ECO:0000256" key="1">
    <source>
        <dbReference type="ARBA" id="ARBA00012417"/>
    </source>
</evidence>
<gene>
    <name evidence="5" type="ORF">JOF46_001675</name>
</gene>
<accession>A0ABS4WCX9</accession>
<organism evidence="5 6">
    <name type="scientific">Paeniglutamicibacter psychrophenolicus</name>
    <dbReference type="NCBI Taxonomy" id="257454"/>
    <lineage>
        <taxon>Bacteria</taxon>
        <taxon>Bacillati</taxon>
        <taxon>Actinomycetota</taxon>
        <taxon>Actinomycetes</taxon>
        <taxon>Micrococcales</taxon>
        <taxon>Micrococcaceae</taxon>
        <taxon>Paeniglutamicibacter</taxon>
    </lineage>
</organism>
<feature type="domain" description="DNA-directed DNA polymerase family A palm" evidence="4">
    <location>
        <begin position="326"/>
        <end position="530"/>
    </location>
</feature>
<dbReference type="InterPro" id="IPR001098">
    <property type="entry name" value="DNA-dir_DNA_pol_A_palm_dom"/>
</dbReference>
<dbReference type="EC" id="2.7.7.7" evidence="1"/>
<dbReference type="CDD" id="cd06444">
    <property type="entry name" value="DNA_pol_A"/>
    <property type="match status" value="1"/>
</dbReference>
<dbReference type="SMART" id="SM00482">
    <property type="entry name" value="POLAc"/>
    <property type="match status" value="1"/>
</dbReference>
<comment type="caution">
    <text evidence="5">The sequence shown here is derived from an EMBL/GenBank/DDBJ whole genome shotgun (WGS) entry which is preliminary data.</text>
</comment>
<dbReference type="EMBL" id="JAGIOE010000001">
    <property type="protein sequence ID" value="MBP2373763.1"/>
    <property type="molecule type" value="Genomic_DNA"/>
</dbReference>
<dbReference type="PANTHER" id="PTHR10133">
    <property type="entry name" value="DNA POLYMERASE I"/>
    <property type="match status" value="1"/>
</dbReference>
<dbReference type="Gene3D" id="3.30.70.370">
    <property type="match status" value="1"/>
</dbReference>
<dbReference type="GO" id="GO:0003887">
    <property type="term" value="F:DNA-directed DNA polymerase activity"/>
    <property type="evidence" value="ECO:0007669"/>
    <property type="project" value="UniProtKB-EC"/>
</dbReference>
<keyword evidence="5" id="KW-0808">Transferase</keyword>
<protein>
    <recommendedName>
        <fullName evidence="1">DNA-directed DNA polymerase</fullName>
        <ecNumber evidence="1">2.7.7.7</ecNumber>
    </recommendedName>
</protein>
<evidence type="ECO:0000259" key="4">
    <source>
        <dbReference type="SMART" id="SM00482"/>
    </source>
</evidence>